<sequence>MFDSDSNSDPEDLTFSTNAKFAKSYDRSRRKELLKKLKTAEMESEESSSESDDSEEADGFADEEFDKTFFSTLASIKARDPKIYQKDVNFFGEIDLSTRKRSKEDKPITIRDLERKVLVEHGGMFEENENKQSSVPVLTEEQKEDKKMFQKFFSDSDGEDGGAESLFKAKKIEEIDEGEKGEINPEIVKPIAVFWNDPNISKEEAYLRDYILKRRFKDDGEEEDGGNLSEDEADLEKQAEFEQKVNFRFEEPDQDFIKRFPRTIPTSVRNVDDKRKKKRAEIKERKAREKEERRKEIEKLKEMKKKEIEEKISKLKQVAGSDTIGFDDADLSDDFDPEEHDRKMQEIFNDEYYGVDEGEEKPECPDIEDLKVKDWDNYDPAEDDEDDIDPSDPHCDDPDFNMDCEYDPKAAKKNFEKEMLENSQNRKRRKRRSKFAEVLRRDKPIFNPEDEKTYSEYIDEYYKMDCEDVIGDVKCRFKYVETVPNDFGLTVEEILMAKNKELNKWASLKKAVQIRPKHVELNEVQQYQRRRGNWFLKKQILKSVYGEESEGEEDGKKPPETTTEAKLKQKNAKTEKVSEENSPVKKKKLKKKREATEKAFPESLPDNSYKDSVKIPKKKKDKLTEIPETESQGSILNKTNEDSEKKLKKKANIFGINVPETAETPPEESINGDSEKKLKKKEKIPVNKVSETAEVTPEDTNEDSGKKPKKKRVKLPKIPETVTPEKLPDNTNEDSGKKLKKKKKNFRKSLKQ</sequence>
<dbReference type="InterPro" id="IPR024626">
    <property type="entry name" value="Kri1-like_C"/>
</dbReference>
<feature type="domain" description="Kri1-like C-terminal" evidence="4">
    <location>
        <begin position="453"/>
        <end position="539"/>
    </location>
</feature>
<evidence type="ECO:0000256" key="1">
    <source>
        <dbReference type="ARBA" id="ARBA00007473"/>
    </source>
</evidence>
<organism evidence="5 6">
    <name type="scientific">Phlebotomus papatasi</name>
    <name type="common">Sandfly</name>
    <dbReference type="NCBI Taxonomy" id="29031"/>
    <lineage>
        <taxon>Eukaryota</taxon>
        <taxon>Metazoa</taxon>
        <taxon>Ecdysozoa</taxon>
        <taxon>Arthropoda</taxon>
        <taxon>Hexapoda</taxon>
        <taxon>Insecta</taxon>
        <taxon>Pterygota</taxon>
        <taxon>Neoptera</taxon>
        <taxon>Endopterygota</taxon>
        <taxon>Diptera</taxon>
        <taxon>Nematocera</taxon>
        <taxon>Psychodoidea</taxon>
        <taxon>Psychodidae</taxon>
        <taxon>Phlebotomus</taxon>
        <taxon>Phlebotomus</taxon>
    </lineage>
</organism>
<dbReference type="VEuPathDB" id="VectorBase:PPAPM1_000779"/>
<dbReference type="PANTHER" id="PTHR14490:SF5">
    <property type="entry name" value="PROTEIN KRI1 HOMOLOG"/>
    <property type="match status" value="1"/>
</dbReference>
<evidence type="ECO:0000259" key="4">
    <source>
        <dbReference type="Pfam" id="PF12936"/>
    </source>
</evidence>
<dbReference type="VEuPathDB" id="VectorBase:PPAI003425"/>
<dbReference type="EnsemblMetazoa" id="PPAI003425-RA">
    <property type="protein sequence ID" value="PPAI003425-PA"/>
    <property type="gene ID" value="PPAI003425"/>
</dbReference>
<dbReference type="Pfam" id="PF05178">
    <property type="entry name" value="Kri1"/>
    <property type="match status" value="1"/>
</dbReference>
<feature type="region of interest" description="Disordered" evidence="3">
    <location>
        <begin position="268"/>
        <end position="295"/>
    </location>
</feature>
<evidence type="ECO:0000256" key="3">
    <source>
        <dbReference type="SAM" id="MobiDB-lite"/>
    </source>
</evidence>
<feature type="compositionally biased region" description="Basic residues" evidence="3">
    <location>
        <begin position="738"/>
        <end position="752"/>
    </location>
</feature>
<feature type="compositionally biased region" description="Basic residues" evidence="3">
    <location>
        <begin position="584"/>
        <end position="593"/>
    </location>
</feature>
<dbReference type="GO" id="GO:0000447">
    <property type="term" value="P:endonucleolytic cleavage in ITS1 to separate SSU-rRNA from 5.8S rRNA and LSU-rRNA from tricistronic rRNA transcript (SSU-rRNA, 5.8S rRNA, LSU-rRNA)"/>
    <property type="evidence" value="ECO:0007669"/>
    <property type="project" value="TreeGrafter"/>
</dbReference>
<comment type="similarity">
    <text evidence="1">Belongs to the KRI1 family.</text>
</comment>
<feature type="compositionally biased region" description="Acidic residues" evidence="3">
    <location>
        <begin position="377"/>
        <end position="390"/>
    </location>
</feature>
<proteinExistence type="inferred from homology"/>
<keyword evidence="6" id="KW-1185">Reference proteome</keyword>
<name>A0A1B0D7A2_PHLPP</name>
<feature type="compositionally biased region" description="Basic and acidic residues" evidence="3">
    <location>
        <begin position="281"/>
        <end position="295"/>
    </location>
</feature>
<feature type="region of interest" description="Disordered" evidence="3">
    <location>
        <begin position="546"/>
        <end position="752"/>
    </location>
</feature>
<reference evidence="5" key="1">
    <citation type="submission" date="2022-08" db="UniProtKB">
        <authorList>
            <consortium name="EnsemblMetazoa"/>
        </authorList>
    </citation>
    <scope>IDENTIFICATION</scope>
    <source>
        <strain evidence="5">Israel</strain>
    </source>
</reference>
<feature type="compositionally biased region" description="Polar residues" evidence="3">
    <location>
        <begin position="629"/>
        <end position="638"/>
    </location>
</feature>
<evidence type="ECO:0000313" key="6">
    <source>
        <dbReference type="Proteomes" id="UP000092462"/>
    </source>
</evidence>
<feature type="compositionally biased region" description="Basic and acidic residues" evidence="3">
    <location>
        <begin position="554"/>
        <end position="583"/>
    </location>
</feature>
<dbReference type="InterPro" id="IPR018034">
    <property type="entry name" value="Kri1"/>
</dbReference>
<dbReference type="PANTHER" id="PTHR14490">
    <property type="entry name" value="ZINC FINGER, ZZ TYPE"/>
    <property type="match status" value="1"/>
</dbReference>
<dbReference type="Pfam" id="PF12936">
    <property type="entry name" value="Kri1_C"/>
    <property type="match status" value="1"/>
</dbReference>
<evidence type="ECO:0000256" key="2">
    <source>
        <dbReference type="ARBA" id="ARBA00017294"/>
    </source>
</evidence>
<dbReference type="EMBL" id="AJVK01026769">
    <property type="status" value="NOT_ANNOTATED_CDS"/>
    <property type="molecule type" value="Genomic_DNA"/>
</dbReference>
<dbReference type="GO" id="GO:0030686">
    <property type="term" value="C:90S preribosome"/>
    <property type="evidence" value="ECO:0007669"/>
    <property type="project" value="TreeGrafter"/>
</dbReference>
<dbReference type="GO" id="GO:0005730">
    <property type="term" value="C:nucleolus"/>
    <property type="evidence" value="ECO:0007669"/>
    <property type="project" value="TreeGrafter"/>
</dbReference>
<evidence type="ECO:0000313" key="5">
    <source>
        <dbReference type="EnsemblMetazoa" id="PPAI003425-PA"/>
    </source>
</evidence>
<feature type="compositionally biased region" description="Basic and acidic residues" evidence="3">
    <location>
        <begin position="361"/>
        <end position="376"/>
    </location>
</feature>
<accession>A0A1B0D7A2</accession>
<dbReference type="AlphaFoldDB" id="A0A1B0D7A2"/>
<feature type="region of interest" description="Disordered" evidence="3">
    <location>
        <begin position="351"/>
        <end position="396"/>
    </location>
</feature>
<protein>
    <recommendedName>
        <fullName evidence="2">Protein KRI1 homolog</fullName>
    </recommendedName>
</protein>
<feature type="region of interest" description="Disordered" evidence="3">
    <location>
        <begin position="36"/>
        <end position="59"/>
    </location>
</feature>
<dbReference type="Proteomes" id="UP000092462">
    <property type="component" value="Unassembled WGS sequence"/>
</dbReference>
<feature type="compositionally biased region" description="Acidic residues" evidence="3">
    <location>
        <begin position="42"/>
        <end position="59"/>
    </location>
</feature>